<evidence type="ECO:0000256" key="9">
    <source>
        <dbReference type="ARBA" id="ARBA00022982"/>
    </source>
</evidence>
<evidence type="ECO:0000256" key="4">
    <source>
        <dbReference type="ARBA" id="ARBA00022448"/>
    </source>
</evidence>
<evidence type="ECO:0000256" key="1">
    <source>
        <dbReference type="ARBA" id="ARBA00004418"/>
    </source>
</evidence>
<feature type="signal peptide" evidence="13">
    <location>
        <begin position="1"/>
        <end position="20"/>
    </location>
</feature>
<evidence type="ECO:0000256" key="6">
    <source>
        <dbReference type="ARBA" id="ARBA00022723"/>
    </source>
</evidence>
<dbReference type="InterPro" id="IPR005591">
    <property type="entry name" value="NapB"/>
</dbReference>
<evidence type="ECO:0000313" key="15">
    <source>
        <dbReference type="Proteomes" id="UP001501600"/>
    </source>
</evidence>
<evidence type="ECO:0000256" key="8">
    <source>
        <dbReference type="ARBA" id="ARBA00022764"/>
    </source>
</evidence>
<keyword evidence="15" id="KW-1185">Reference proteome</keyword>
<keyword evidence="7 13" id="KW-0732">Signal</keyword>
<evidence type="ECO:0000256" key="11">
    <source>
        <dbReference type="ARBA" id="ARBA00031832"/>
    </source>
</evidence>
<sequence>MKHVTPAALGLLLISGLVWAGDLPQSLRGATPVSDSAPPPEMAEYPDKGKALPRSLAHQPPLIPHKPTYPITTARNGCTGCHDPKRAKMMKATPTHSSHLDEEGGLKNTYYLCKQCHVPQQTVAEAAE</sequence>
<dbReference type="Pfam" id="PF03892">
    <property type="entry name" value="NapB"/>
    <property type="match status" value="1"/>
</dbReference>
<keyword evidence="6" id="KW-0479">Metal-binding</keyword>
<keyword evidence="10" id="KW-0408">Iron</keyword>
<dbReference type="EMBL" id="BAABLF010000004">
    <property type="protein sequence ID" value="GAA5186865.1"/>
    <property type="molecule type" value="Genomic_DNA"/>
</dbReference>
<proteinExistence type="inferred from homology"/>
<evidence type="ECO:0000256" key="13">
    <source>
        <dbReference type="SAM" id="SignalP"/>
    </source>
</evidence>
<reference evidence="15" key="1">
    <citation type="journal article" date="2019" name="Int. J. Syst. Evol. Microbiol.">
        <title>The Global Catalogue of Microorganisms (GCM) 10K type strain sequencing project: providing services to taxonomists for standard genome sequencing and annotation.</title>
        <authorList>
            <consortium name="The Broad Institute Genomics Platform"/>
            <consortium name="The Broad Institute Genome Sequencing Center for Infectious Disease"/>
            <person name="Wu L."/>
            <person name="Ma J."/>
        </authorList>
    </citation>
    <scope>NUCLEOTIDE SEQUENCE [LARGE SCALE GENOMIC DNA]</scope>
    <source>
        <strain evidence="15">JCM 18720</strain>
    </source>
</reference>
<evidence type="ECO:0000256" key="2">
    <source>
        <dbReference type="ARBA" id="ARBA00007368"/>
    </source>
</evidence>
<protein>
    <recommendedName>
        <fullName evidence="3">Periplasmic nitrate reductase, electron transfer subunit</fullName>
    </recommendedName>
    <alternativeName>
        <fullName evidence="11">Diheme cytochrome c NapB</fullName>
    </alternativeName>
</protein>
<comment type="subcellular location">
    <subcellularLocation>
        <location evidence="1">Periplasm</location>
    </subcellularLocation>
</comment>
<evidence type="ECO:0000256" key="3">
    <source>
        <dbReference type="ARBA" id="ARBA00013773"/>
    </source>
</evidence>
<evidence type="ECO:0000256" key="5">
    <source>
        <dbReference type="ARBA" id="ARBA00022617"/>
    </source>
</evidence>
<evidence type="ECO:0000313" key="14">
    <source>
        <dbReference type="EMBL" id="GAA5186865.1"/>
    </source>
</evidence>
<organism evidence="14 15">
    <name type="scientific">Ferrimonas gelatinilytica</name>
    <dbReference type="NCBI Taxonomy" id="1255257"/>
    <lineage>
        <taxon>Bacteria</taxon>
        <taxon>Pseudomonadati</taxon>
        <taxon>Pseudomonadota</taxon>
        <taxon>Gammaproteobacteria</taxon>
        <taxon>Alteromonadales</taxon>
        <taxon>Ferrimonadaceae</taxon>
        <taxon>Ferrimonas</taxon>
    </lineage>
</organism>
<accession>A0ABP9RV84</accession>
<feature type="region of interest" description="Disordered" evidence="12">
    <location>
        <begin position="25"/>
        <end position="82"/>
    </location>
</feature>
<dbReference type="InterPro" id="IPR036280">
    <property type="entry name" value="Multihaem_cyt_sf"/>
</dbReference>
<keyword evidence="9" id="KW-0249">Electron transport</keyword>
<keyword evidence="8" id="KW-0574">Periplasm</keyword>
<dbReference type="SUPFAM" id="SSF48695">
    <property type="entry name" value="Multiheme cytochromes"/>
    <property type="match status" value="1"/>
</dbReference>
<feature type="chain" id="PRO_5045708311" description="Periplasmic nitrate reductase, electron transfer subunit" evidence="13">
    <location>
        <begin position="21"/>
        <end position="128"/>
    </location>
</feature>
<evidence type="ECO:0000256" key="10">
    <source>
        <dbReference type="ARBA" id="ARBA00023004"/>
    </source>
</evidence>
<keyword evidence="5" id="KW-0349">Heme</keyword>
<evidence type="ECO:0000256" key="7">
    <source>
        <dbReference type="ARBA" id="ARBA00022729"/>
    </source>
</evidence>
<name>A0ABP9RV84_9GAMM</name>
<dbReference type="PANTHER" id="PTHR38604">
    <property type="entry name" value="PERIPLASMIC NITRATE REDUCTASE, ELECTRON TRANSFER SUBUNIT"/>
    <property type="match status" value="1"/>
</dbReference>
<comment type="similarity">
    <text evidence="2">Belongs to the NapB family.</text>
</comment>
<dbReference type="Gene3D" id="1.10.1130.10">
    <property type="entry name" value="Flavocytochrome C3, Chain A"/>
    <property type="match status" value="1"/>
</dbReference>
<dbReference type="RefSeq" id="WP_345315290.1">
    <property type="nucleotide sequence ID" value="NZ_BAABLF010000004.1"/>
</dbReference>
<gene>
    <name evidence="14" type="ORF">GCM10025772_03230</name>
</gene>
<dbReference type="Proteomes" id="UP001501600">
    <property type="component" value="Unassembled WGS sequence"/>
</dbReference>
<evidence type="ECO:0000256" key="12">
    <source>
        <dbReference type="SAM" id="MobiDB-lite"/>
    </source>
</evidence>
<keyword evidence="4" id="KW-0813">Transport</keyword>
<dbReference type="PANTHER" id="PTHR38604:SF1">
    <property type="entry name" value="PERIPLASMIC NITRATE REDUCTASE, ELECTRON TRANSFER SUBUNIT"/>
    <property type="match status" value="1"/>
</dbReference>
<comment type="caution">
    <text evidence="14">The sequence shown here is derived from an EMBL/GenBank/DDBJ whole genome shotgun (WGS) entry which is preliminary data.</text>
</comment>